<gene>
    <name evidence="2" type="ORF">HPS56_06640</name>
</gene>
<dbReference type="PANTHER" id="PTHR45663">
    <property type="entry name" value="GEO12009P1"/>
    <property type="match status" value="1"/>
</dbReference>
<dbReference type="InterPro" id="IPR013766">
    <property type="entry name" value="Thioredoxin_domain"/>
</dbReference>
<dbReference type="Gene3D" id="3.40.30.10">
    <property type="entry name" value="Glutaredoxin"/>
    <property type="match status" value="1"/>
</dbReference>
<organism evidence="2 3">
    <name type="scientific">Xylanibacter muris</name>
    <dbReference type="NCBI Taxonomy" id="2736290"/>
    <lineage>
        <taxon>Bacteria</taxon>
        <taxon>Pseudomonadati</taxon>
        <taxon>Bacteroidota</taxon>
        <taxon>Bacteroidia</taxon>
        <taxon>Bacteroidales</taxon>
        <taxon>Prevotellaceae</taxon>
        <taxon>Xylanibacter</taxon>
    </lineage>
</organism>
<evidence type="ECO:0000259" key="1">
    <source>
        <dbReference type="PROSITE" id="PS51352"/>
    </source>
</evidence>
<evidence type="ECO:0000313" key="3">
    <source>
        <dbReference type="Proteomes" id="UP000714420"/>
    </source>
</evidence>
<dbReference type="EMBL" id="JABKKF010000005">
    <property type="protein sequence ID" value="NPD92033.1"/>
    <property type="molecule type" value="Genomic_DNA"/>
</dbReference>
<name>A0ABX2ALF0_9BACT</name>
<feature type="domain" description="Thioredoxin" evidence="1">
    <location>
        <begin position="29"/>
        <end position="151"/>
    </location>
</feature>
<keyword evidence="3" id="KW-1185">Reference proteome</keyword>
<comment type="caution">
    <text evidence="2">The sequence shown here is derived from an EMBL/GenBank/DDBJ whole genome shotgun (WGS) entry which is preliminary data.</text>
</comment>
<dbReference type="Proteomes" id="UP000714420">
    <property type="component" value="Unassembled WGS sequence"/>
</dbReference>
<dbReference type="InterPro" id="IPR036249">
    <property type="entry name" value="Thioredoxin-like_sf"/>
</dbReference>
<sequence length="151" mass="17581">MKKYRAYIPVVLIILLFVLLVVFRDKMVNYISTSMTEQMTTDDMEKVRNFVEEQYDYGKNGKGYRYTFLEFGSTGCNACRQMEGVMEEIKSKFPDTVHVVFINVMGKENKAIVDYYGIATIPTQILLDRQGEEFYRHSGYLSADDISIKFK</sequence>
<dbReference type="SUPFAM" id="SSF52833">
    <property type="entry name" value="Thioredoxin-like"/>
    <property type="match status" value="1"/>
</dbReference>
<reference evidence="2 3" key="1">
    <citation type="submission" date="2020-05" db="EMBL/GenBank/DDBJ databases">
        <title>Distinct polysaccharide utilization as determinants for interspecies competition between intestinal Prevotella spp.</title>
        <authorList>
            <person name="Galvez E.J.C."/>
            <person name="Iljazovic A."/>
            <person name="Strowig T."/>
        </authorList>
    </citation>
    <scope>NUCLEOTIDE SEQUENCE [LARGE SCALE GENOMIC DNA]</scope>
    <source>
        <strain evidence="2 3">PMUR</strain>
    </source>
</reference>
<protein>
    <submittedName>
        <fullName evidence="2">Thioredoxin family protein</fullName>
    </submittedName>
</protein>
<evidence type="ECO:0000313" key="2">
    <source>
        <dbReference type="EMBL" id="NPD92033.1"/>
    </source>
</evidence>
<accession>A0ABX2ALF0</accession>
<proteinExistence type="predicted"/>
<dbReference type="PROSITE" id="PS51352">
    <property type="entry name" value="THIOREDOXIN_2"/>
    <property type="match status" value="1"/>
</dbReference>
<dbReference type="Pfam" id="PF13098">
    <property type="entry name" value="Thioredoxin_2"/>
    <property type="match status" value="1"/>
</dbReference>
<dbReference type="RefSeq" id="WP_172275388.1">
    <property type="nucleotide sequence ID" value="NZ_CASGMU010000004.1"/>
</dbReference>
<dbReference type="CDD" id="cd02947">
    <property type="entry name" value="TRX_family"/>
    <property type="match status" value="1"/>
</dbReference>
<dbReference type="PANTHER" id="PTHR45663:SF11">
    <property type="entry name" value="GEO12009P1"/>
    <property type="match status" value="1"/>
</dbReference>
<dbReference type="InterPro" id="IPR012336">
    <property type="entry name" value="Thioredoxin-like_fold"/>
</dbReference>